<dbReference type="GO" id="GO:0048020">
    <property type="term" value="F:CCR chemokine receptor binding"/>
    <property type="evidence" value="ECO:0007669"/>
    <property type="project" value="TreeGrafter"/>
</dbReference>
<dbReference type="GO" id="GO:0030335">
    <property type="term" value="P:positive regulation of cell migration"/>
    <property type="evidence" value="ECO:0007669"/>
    <property type="project" value="TreeGrafter"/>
</dbReference>
<dbReference type="OrthoDB" id="9404618at2759"/>
<evidence type="ECO:0000256" key="2">
    <source>
        <dbReference type="ARBA" id="ARBA00010868"/>
    </source>
</evidence>
<dbReference type="PANTHER" id="PTHR12015:SF147">
    <property type="entry name" value="C-C MOTIF CHEMOKINE 13"/>
    <property type="match status" value="1"/>
</dbReference>
<name>A0A1S2ZC02_ERIEU</name>
<dbReference type="eggNOG" id="ENOG502S776">
    <property type="taxonomic scope" value="Eukaryota"/>
</dbReference>
<dbReference type="SMART" id="SM00199">
    <property type="entry name" value="SCY"/>
    <property type="match status" value="1"/>
</dbReference>
<dbReference type="GO" id="GO:0008009">
    <property type="term" value="F:chemokine activity"/>
    <property type="evidence" value="ECO:0007669"/>
    <property type="project" value="InterPro"/>
</dbReference>
<feature type="domain" description="Chemokine interleukin-8-like" evidence="10">
    <location>
        <begin position="31"/>
        <end position="89"/>
    </location>
</feature>
<dbReference type="Gene3D" id="2.40.50.40">
    <property type="match status" value="1"/>
</dbReference>
<dbReference type="RefSeq" id="XP_007517043.2">
    <property type="nucleotide sequence ID" value="XM_007516981.2"/>
</dbReference>
<keyword evidence="4 9" id="KW-0202">Cytokine</keyword>
<feature type="signal peptide" evidence="9">
    <location>
        <begin position="1"/>
        <end position="23"/>
    </location>
</feature>
<dbReference type="GO" id="GO:0061844">
    <property type="term" value="P:antimicrobial humoral immune response mediated by antimicrobial peptide"/>
    <property type="evidence" value="ECO:0007669"/>
    <property type="project" value="TreeGrafter"/>
</dbReference>
<accession>A0A1S2ZC02</accession>
<comment type="subcellular location">
    <subcellularLocation>
        <location evidence="1 9">Secreted</location>
    </subcellularLocation>
</comment>
<sequence length="98" mass="11212">MKVSTVLLCLLLTAAAFSTQVLTQPDAVNILSTCCFIFTNKKIPLKRLESYRITSSQCHQEAVIFRTKLAKEICADPKQKWVQNYMKHLSQKPHTLKM</sequence>
<keyword evidence="3 9" id="KW-0145">Chemotaxis</keyword>
<dbReference type="Pfam" id="PF00048">
    <property type="entry name" value="IL8"/>
    <property type="match status" value="1"/>
</dbReference>
<gene>
    <name evidence="12" type="primary">LOC103108113</name>
</gene>
<dbReference type="STRING" id="9365.ENSEEUP00000004463"/>
<dbReference type="GO" id="GO:0070098">
    <property type="term" value="P:chemokine-mediated signaling pathway"/>
    <property type="evidence" value="ECO:0007669"/>
    <property type="project" value="TreeGrafter"/>
</dbReference>
<dbReference type="AlphaFoldDB" id="A0A1S2ZC02"/>
<feature type="chain" id="PRO_5044990541" description="C-C motif chemokine" evidence="9">
    <location>
        <begin position="24"/>
        <end position="98"/>
    </location>
</feature>
<evidence type="ECO:0000256" key="1">
    <source>
        <dbReference type="ARBA" id="ARBA00004613"/>
    </source>
</evidence>
<evidence type="ECO:0000256" key="4">
    <source>
        <dbReference type="ARBA" id="ARBA00022514"/>
    </source>
</evidence>
<dbReference type="InterPro" id="IPR000827">
    <property type="entry name" value="Chemokine_CC_CS"/>
</dbReference>
<protein>
    <recommendedName>
        <fullName evidence="9">C-C motif chemokine</fullName>
    </recommendedName>
</protein>
<keyword evidence="6 9" id="KW-0732">Signal</keyword>
<evidence type="ECO:0000313" key="11">
    <source>
        <dbReference type="Proteomes" id="UP001652624"/>
    </source>
</evidence>
<evidence type="ECO:0000256" key="7">
    <source>
        <dbReference type="ARBA" id="ARBA00023157"/>
    </source>
</evidence>
<keyword evidence="8" id="KW-0395">Inflammatory response</keyword>
<evidence type="ECO:0000256" key="5">
    <source>
        <dbReference type="ARBA" id="ARBA00022525"/>
    </source>
</evidence>
<dbReference type="InterPro" id="IPR039809">
    <property type="entry name" value="Chemokine_b/g/d"/>
</dbReference>
<keyword evidence="11" id="KW-1185">Reference proteome</keyword>
<evidence type="ECO:0000256" key="3">
    <source>
        <dbReference type="ARBA" id="ARBA00022500"/>
    </source>
</evidence>
<evidence type="ECO:0000313" key="12">
    <source>
        <dbReference type="RefSeq" id="XP_007517043.2"/>
    </source>
</evidence>
<dbReference type="GeneID" id="103108113"/>
<dbReference type="CDD" id="cd00272">
    <property type="entry name" value="Chemokine_CC"/>
    <property type="match status" value="1"/>
</dbReference>
<evidence type="ECO:0000259" key="10">
    <source>
        <dbReference type="SMART" id="SM00199"/>
    </source>
</evidence>
<evidence type="ECO:0000256" key="9">
    <source>
        <dbReference type="RuleBase" id="RU361150"/>
    </source>
</evidence>
<evidence type="ECO:0000256" key="6">
    <source>
        <dbReference type="ARBA" id="ARBA00022729"/>
    </source>
</evidence>
<dbReference type="SUPFAM" id="SSF54117">
    <property type="entry name" value="Interleukin 8-like chemokines"/>
    <property type="match status" value="1"/>
</dbReference>
<dbReference type="PROSITE" id="PS00472">
    <property type="entry name" value="SMALL_CYTOKINES_CC"/>
    <property type="match status" value="1"/>
</dbReference>
<dbReference type="InterPro" id="IPR036048">
    <property type="entry name" value="Interleukin_8-like_sf"/>
</dbReference>
<organism evidence="11 12">
    <name type="scientific">Erinaceus europaeus</name>
    <name type="common">Western European hedgehog</name>
    <dbReference type="NCBI Taxonomy" id="9365"/>
    <lineage>
        <taxon>Eukaryota</taxon>
        <taxon>Metazoa</taxon>
        <taxon>Chordata</taxon>
        <taxon>Craniata</taxon>
        <taxon>Vertebrata</taxon>
        <taxon>Euteleostomi</taxon>
        <taxon>Mammalia</taxon>
        <taxon>Eutheria</taxon>
        <taxon>Laurasiatheria</taxon>
        <taxon>Eulipotyphla</taxon>
        <taxon>Erinaceidae</taxon>
        <taxon>Erinaceinae</taxon>
        <taxon>Erinaceus</taxon>
    </lineage>
</organism>
<dbReference type="Proteomes" id="UP001652624">
    <property type="component" value="Chromosome 12"/>
</dbReference>
<evidence type="ECO:0000256" key="8">
    <source>
        <dbReference type="ARBA" id="ARBA00023198"/>
    </source>
</evidence>
<proteinExistence type="inferred from homology"/>
<dbReference type="PANTHER" id="PTHR12015">
    <property type="entry name" value="SMALL INDUCIBLE CYTOKINE A"/>
    <property type="match status" value="1"/>
</dbReference>
<dbReference type="GO" id="GO:0005615">
    <property type="term" value="C:extracellular space"/>
    <property type="evidence" value="ECO:0007669"/>
    <property type="project" value="UniProtKB-KW"/>
</dbReference>
<reference evidence="12" key="1">
    <citation type="submission" date="2025-08" db="UniProtKB">
        <authorList>
            <consortium name="RefSeq"/>
        </authorList>
    </citation>
    <scope>IDENTIFICATION</scope>
</reference>
<keyword evidence="5 9" id="KW-0964">Secreted</keyword>
<keyword evidence="7" id="KW-1015">Disulfide bond</keyword>
<dbReference type="InterPro" id="IPR001811">
    <property type="entry name" value="Chemokine_IL8-like_dom"/>
</dbReference>
<comment type="similarity">
    <text evidence="2 9">Belongs to the intercrine beta (chemokine CC) family.</text>
</comment>
<dbReference type="GO" id="GO:0006954">
    <property type="term" value="P:inflammatory response"/>
    <property type="evidence" value="ECO:0007669"/>
    <property type="project" value="UniProtKB-KW"/>
</dbReference>
<dbReference type="InParanoid" id="A0A1S2ZC02"/>
<dbReference type="GO" id="GO:0048245">
    <property type="term" value="P:eosinophil chemotaxis"/>
    <property type="evidence" value="ECO:0007669"/>
    <property type="project" value="TreeGrafter"/>
</dbReference>